<dbReference type="GO" id="GO:0034703">
    <property type="term" value="C:cation channel complex"/>
    <property type="evidence" value="ECO:0007669"/>
    <property type="project" value="TreeGrafter"/>
</dbReference>
<dbReference type="Gene3D" id="1.10.287.70">
    <property type="match status" value="1"/>
</dbReference>
<evidence type="ECO:0000313" key="19">
    <source>
        <dbReference type="Proteomes" id="UP000054232"/>
    </source>
</evidence>
<feature type="transmembrane region" description="Helical" evidence="16">
    <location>
        <begin position="578"/>
        <end position="601"/>
    </location>
</feature>
<keyword evidence="7" id="KW-0677">Repeat</keyword>
<dbReference type="SMART" id="SM00248">
    <property type="entry name" value="ANK"/>
    <property type="match status" value="3"/>
</dbReference>
<evidence type="ECO:0000256" key="5">
    <source>
        <dbReference type="ARBA" id="ARBA00022673"/>
    </source>
</evidence>
<dbReference type="InterPro" id="IPR013555">
    <property type="entry name" value="TRP_dom"/>
</dbReference>
<dbReference type="FunFam" id="1.25.40.20:FF:000157">
    <property type="entry name" value="short transient receptor potential channel 6 isoform X1"/>
    <property type="match status" value="1"/>
</dbReference>
<keyword evidence="11" id="KW-0406">Ion transport</keyword>
<keyword evidence="12 16" id="KW-0472">Membrane</keyword>
<name>A0A093IVB7_EURHL</name>
<dbReference type="GO" id="GO:0007338">
    <property type="term" value="P:single fertilization"/>
    <property type="evidence" value="ECO:0007669"/>
    <property type="project" value="TreeGrafter"/>
</dbReference>
<proteinExistence type="predicted"/>
<evidence type="ECO:0000256" key="8">
    <source>
        <dbReference type="ARBA" id="ARBA00022837"/>
    </source>
</evidence>
<dbReference type="GO" id="GO:0005886">
    <property type="term" value="C:plasma membrane"/>
    <property type="evidence" value="ECO:0007669"/>
    <property type="project" value="UniProtKB-SubCell"/>
</dbReference>
<sequence length="863" mass="99546">LRNSNYKNMHRRHTTLREKGRRQAIRGPAYMFNEKGTSLTAEEERFLDSAEYGNIPVVRKMLEESKTLNFNCVDYMGQNALQLAVGNEHLEVTELLLKKENLARVGDALLLAISKGYVRIVEAILNHPAFAQGQRLTLSPLEQELRDDDFYAYDEDGTRFSHDITPIILAAHCQEYEIVHILLLKGARIERPHDYFCKCNECIEKQRKDSFSHSRSRMNAYKGLASAAYLSLSSEDPVLTALELSNELARLANIETEFKNDYRKLSMQCKDFVVGVLDLCRDTEEVEAILNGDVNIHLCPEHHRPSLSRIKLAIKYEVKKFVAHPNCQQQLLTMWYENLSGLRQQSIAVKFLAVFGVSIGLPFLAIAYWIAPCSKLGRTLRSPFMKFVAHAVSFTIFLGLLVVNASDRFEGVKNLPNETITDHPKQIFRVKTTQFSWTELLIMKWVLGMIWSECKEIWEEGPREYVVHLWNLLDFGMLSIFVASFTARFMAFLKATEAQQYVDQYVQDDDLNNVTLPPEVAYFTYARNKWLPSDPQIISEGLYAIAVVLSFSRIAYILPANESFGPLQISLGRTVKDIFKFMVIFIMVFLAFMIGMFNLYSYYLGAKYNPAFTTVEESFKTLFWSIFGLSEVISVVLKYDHKFIENIGYVLYGVYNVTMVVVLLNMLIAMINNSYQEIEEDADVEWKFARAKLWLSYFDEGRTLPAPFNLVPSPKSFYYLILRIKMCLIKLCKSKAKNCENDLEMGMLNSKQRKVRFHSSTRNIENFSGKNAYNKPTRYQKIMKRLIKRYVLKAQVDRENDEVNEGNIANKNNFLLLGELKEIKQDISSLRYELLEEKSEATGELAKLIQQLSDRFGKNLNKD</sequence>
<dbReference type="PANTHER" id="PTHR10117:SF9">
    <property type="entry name" value="SHORT TRANSIENT RECEPTOR POTENTIAL CHANNEL 7"/>
    <property type="match status" value="1"/>
</dbReference>
<keyword evidence="4" id="KW-0109">Calcium transport</keyword>
<reference evidence="18 19" key="1">
    <citation type="submission" date="2014-04" db="EMBL/GenBank/DDBJ databases">
        <title>Genome evolution of avian class.</title>
        <authorList>
            <person name="Zhang G."/>
            <person name="Li C."/>
        </authorList>
    </citation>
    <scope>NUCLEOTIDE SEQUENCE [LARGE SCALE GENOMIC DNA]</scope>
    <source>
        <strain evidence="18">BGI_N326</strain>
    </source>
</reference>
<gene>
    <name evidence="18" type="ORF">N326_03967</name>
</gene>
<feature type="transmembrane region" description="Helical" evidence="16">
    <location>
        <begin position="649"/>
        <end position="671"/>
    </location>
</feature>
<dbReference type="InterPro" id="IPR002110">
    <property type="entry name" value="Ankyrin_rpt"/>
</dbReference>
<dbReference type="PANTHER" id="PTHR10117">
    <property type="entry name" value="TRANSIENT RECEPTOR POTENTIAL CHANNEL"/>
    <property type="match status" value="1"/>
</dbReference>
<evidence type="ECO:0000259" key="17">
    <source>
        <dbReference type="SMART" id="SM01420"/>
    </source>
</evidence>
<keyword evidence="14" id="KW-0407">Ion channel</keyword>
<keyword evidence="5" id="KW-0107">Calcium channel</keyword>
<keyword evidence="13" id="KW-0325">Glycoprotein</keyword>
<organism evidence="18 19">
    <name type="scientific">Eurypyga helias</name>
    <name type="common">Sunbittern</name>
    <name type="synonym">Ardea helias</name>
    <dbReference type="NCBI Taxonomy" id="54383"/>
    <lineage>
        <taxon>Eukaryota</taxon>
        <taxon>Metazoa</taxon>
        <taxon>Chordata</taxon>
        <taxon>Craniata</taxon>
        <taxon>Vertebrata</taxon>
        <taxon>Euteleostomi</taxon>
        <taxon>Archelosauria</taxon>
        <taxon>Archosauria</taxon>
        <taxon>Dinosauria</taxon>
        <taxon>Saurischia</taxon>
        <taxon>Theropoda</taxon>
        <taxon>Coelurosauria</taxon>
        <taxon>Aves</taxon>
        <taxon>Neognathae</taxon>
        <taxon>Neoaves</taxon>
        <taxon>Phaethontimorphae</taxon>
        <taxon>Eurypygiformes</taxon>
        <taxon>Eurypygidae</taxon>
        <taxon>Eurypyga</taxon>
    </lineage>
</organism>
<evidence type="ECO:0000313" key="18">
    <source>
        <dbReference type="EMBL" id="KFW03537.1"/>
    </source>
</evidence>
<dbReference type="GO" id="GO:0051480">
    <property type="term" value="P:regulation of cytosolic calcium ion concentration"/>
    <property type="evidence" value="ECO:0007669"/>
    <property type="project" value="TreeGrafter"/>
</dbReference>
<evidence type="ECO:0000256" key="12">
    <source>
        <dbReference type="ARBA" id="ARBA00023136"/>
    </source>
</evidence>
<evidence type="ECO:0000256" key="9">
    <source>
        <dbReference type="ARBA" id="ARBA00022989"/>
    </source>
</evidence>
<feature type="non-terminal residue" evidence="18">
    <location>
        <position position="1"/>
    </location>
</feature>
<dbReference type="PRINTS" id="PR01097">
    <property type="entry name" value="TRNSRECEPTRP"/>
</dbReference>
<dbReference type="InterPro" id="IPR036770">
    <property type="entry name" value="Ankyrin_rpt-contain_sf"/>
</dbReference>
<evidence type="ECO:0000256" key="3">
    <source>
        <dbReference type="ARBA" id="ARBA00022475"/>
    </source>
</evidence>
<protein>
    <submittedName>
        <fullName evidence="18">Short transient receptor potential channel 7</fullName>
    </submittedName>
</protein>
<evidence type="ECO:0000256" key="2">
    <source>
        <dbReference type="ARBA" id="ARBA00022448"/>
    </source>
</evidence>
<dbReference type="Proteomes" id="UP000054232">
    <property type="component" value="Unassembled WGS sequence"/>
</dbReference>
<keyword evidence="3" id="KW-1003">Cell membrane</keyword>
<dbReference type="Pfam" id="PF08344">
    <property type="entry name" value="TRP_2"/>
    <property type="match status" value="1"/>
</dbReference>
<dbReference type="GO" id="GO:0015279">
    <property type="term" value="F:store-operated calcium channel activity"/>
    <property type="evidence" value="ECO:0007669"/>
    <property type="project" value="TreeGrafter"/>
</dbReference>
<evidence type="ECO:0000256" key="4">
    <source>
        <dbReference type="ARBA" id="ARBA00022568"/>
    </source>
</evidence>
<evidence type="ECO:0000256" key="1">
    <source>
        <dbReference type="ARBA" id="ARBA00004651"/>
    </source>
</evidence>
<keyword evidence="18" id="KW-0675">Receptor</keyword>
<feature type="transmembrane region" description="Helical" evidence="16">
    <location>
        <begin position="383"/>
        <end position="403"/>
    </location>
</feature>
<feature type="non-terminal residue" evidence="18">
    <location>
        <position position="863"/>
    </location>
</feature>
<comment type="subcellular location">
    <subcellularLocation>
        <location evidence="1">Cell membrane</location>
        <topology evidence="1">Multi-pass membrane protein</topology>
    </subcellularLocation>
</comment>
<dbReference type="FunFam" id="1.10.287.70:FF:000041">
    <property type="entry name" value="Transient receptor potential cation channel subfamily C member 7"/>
    <property type="match status" value="1"/>
</dbReference>
<keyword evidence="6 16" id="KW-0812">Transmembrane</keyword>
<evidence type="ECO:0000256" key="11">
    <source>
        <dbReference type="ARBA" id="ARBA00023065"/>
    </source>
</evidence>
<comment type="catalytic activity">
    <reaction evidence="15">
        <text>Ca(2+)(in) = Ca(2+)(out)</text>
        <dbReference type="Rhea" id="RHEA:29671"/>
        <dbReference type="ChEBI" id="CHEBI:29108"/>
    </reaction>
</comment>
<dbReference type="GO" id="GO:0070679">
    <property type="term" value="F:inositol 1,4,5 trisphosphate binding"/>
    <property type="evidence" value="ECO:0007669"/>
    <property type="project" value="TreeGrafter"/>
</dbReference>
<keyword evidence="8" id="KW-0106">Calcium</keyword>
<dbReference type="Pfam" id="PF00520">
    <property type="entry name" value="Ion_trans"/>
    <property type="match status" value="1"/>
</dbReference>
<dbReference type="EMBL" id="KK564611">
    <property type="protein sequence ID" value="KFW03537.1"/>
    <property type="molecule type" value="Genomic_DNA"/>
</dbReference>
<dbReference type="AlphaFoldDB" id="A0A093IVB7"/>
<dbReference type="NCBIfam" id="TIGR00870">
    <property type="entry name" value="trp"/>
    <property type="match status" value="1"/>
</dbReference>
<feature type="transmembrane region" description="Helical" evidence="16">
    <location>
        <begin position="351"/>
        <end position="371"/>
    </location>
</feature>
<evidence type="ECO:0000256" key="15">
    <source>
        <dbReference type="ARBA" id="ARBA00036634"/>
    </source>
</evidence>
<feature type="transmembrane region" description="Helical" evidence="16">
    <location>
        <begin position="621"/>
        <end position="637"/>
    </location>
</feature>
<evidence type="ECO:0000256" key="7">
    <source>
        <dbReference type="ARBA" id="ARBA00022737"/>
    </source>
</evidence>
<dbReference type="InterPro" id="IPR002153">
    <property type="entry name" value="TRPC_channel"/>
</dbReference>
<dbReference type="Gene3D" id="1.25.40.20">
    <property type="entry name" value="Ankyrin repeat-containing domain"/>
    <property type="match status" value="1"/>
</dbReference>
<dbReference type="PRINTS" id="PR01648">
    <property type="entry name" value="TRPCHANNEL7"/>
</dbReference>
<accession>A0A093IVB7</accession>
<evidence type="ECO:0000256" key="14">
    <source>
        <dbReference type="ARBA" id="ARBA00023303"/>
    </source>
</evidence>
<keyword evidence="19" id="KW-1185">Reference proteome</keyword>
<dbReference type="Pfam" id="PF12796">
    <property type="entry name" value="Ank_2"/>
    <property type="match status" value="1"/>
</dbReference>
<keyword evidence="9 16" id="KW-1133">Transmembrane helix</keyword>
<evidence type="ECO:0000256" key="13">
    <source>
        <dbReference type="ARBA" id="ARBA00023180"/>
    </source>
</evidence>
<dbReference type="SMART" id="SM01420">
    <property type="entry name" value="TRP_2"/>
    <property type="match status" value="1"/>
</dbReference>
<keyword evidence="2" id="KW-0813">Transport</keyword>
<keyword evidence="10" id="KW-0040">ANK repeat</keyword>
<feature type="domain" description="Transient receptor ion channel" evidence="17">
    <location>
        <begin position="197"/>
        <end position="259"/>
    </location>
</feature>
<dbReference type="SUPFAM" id="SSF48403">
    <property type="entry name" value="Ankyrin repeat"/>
    <property type="match status" value="1"/>
</dbReference>
<evidence type="ECO:0000256" key="10">
    <source>
        <dbReference type="ARBA" id="ARBA00023043"/>
    </source>
</evidence>
<evidence type="ECO:0000256" key="6">
    <source>
        <dbReference type="ARBA" id="ARBA00022692"/>
    </source>
</evidence>
<evidence type="ECO:0000256" key="16">
    <source>
        <dbReference type="SAM" id="Phobius"/>
    </source>
</evidence>
<dbReference type="InterPro" id="IPR005463">
    <property type="entry name" value="TRPC7_channel"/>
</dbReference>
<dbReference type="InterPro" id="IPR005821">
    <property type="entry name" value="Ion_trans_dom"/>
</dbReference>